<keyword evidence="1" id="KW-0344">Guanine-nucleotide releasing factor</keyword>
<dbReference type="InterPro" id="IPR009091">
    <property type="entry name" value="RCC1/BLIP-II"/>
</dbReference>
<dbReference type="Ensembl" id="ENSDCDT00010017351.1">
    <property type="protein sequence ID" value="ENSDCDP00010016344.1"/>
    <property type="gene ID" value="ENSDCDG00010007502.1"/>
</dbReference>
<keyword evidence="2" id="KW-0677">Repeat</keyword>
<dbReference type="Gene3D" id="2.130.10.30">
    <property type="entry name" value="Regulator of chromosome condensation 1/beta-lactamase-inhibitor protein II"/>
    <property type="match status" value="2"/>
</dbReference>
<feature type="region of interest" description="Disordered" evidence="4">
    <location>
        <begin position="261"/>
        <end position="336"/>
    </location>
</feature>
<accession>A0AAY4B5T1</accession>
<dbReference type="SUPFAM" id="SSF50729">
    <property type="entry name" value="PH domain-like"/>
    <property type="match status" value="1"/>
</dbReference>
<evidence type="ECO:0000256" key="2">
    <source>
        <dbReference type="ARBA" id="ARBA00022737"/>
    </source>
</evidence>
<dbReference type="Gene3D" id="2.20.110.10">
    <property type="entry name" value="Histone H3 K4-specific methyltransferase SET7/9 N-terminal domain"/>
    <property type="match status" value="2"/>
</dbReference>
<dbReference type="SUPFAM" id="SSF109993">
    <property type="entry name" value="VPS9 domain"/>
    <property type="match status" value="1"/>
</dbReference>
<sequence length="1621" mass="179599">MEPGKREEERPRERGLLHRWRGYSCSASPDCLLLSRPVLQAALGARHSVLLTEGGLIYSVGQLPWKQGPTSSVMEPLLETSLSGQGVVSIAAGSFHSGAVTANGAVYMWGENSDKQCGISGPSLLSDPTLVTVLDVETTPPEVVKVSSLACGARHTLALSSRHEVWSWGSGCQLGLVTSTFPVSQPQKVEHLVGRYVIQVTCGERHSLALVRNLPPPDINRSSLDRCGHCQQLLYTMIDKDDHVIISDRHYCPLGVELRQDQGSPVQRSPKAAPSPSTSLTSEVSCSGRNSSGHLLPQDPPAKEDQATSEEPSGTSINTTGTEEPVSRNRRSLYPDEDEVREYLHRLSMSEHSSVSAGPSSPVNGTLFSFCHDQQQAATMSPALLQDDSEEPDGPEPSPTCNQNCEQELLLSPVEEHLTSTQEGLFEDSGVEEALDPLTGTEINSHVPWQDEDPLGVASSLKASKTSSLSDIRPFGLEEVSWRSSLPGFISQVSPQVRAATNVTETEPILPSLYTEVWSWGQGEDGQLGHGDSLPRLQPLCIKSLSKKEVVKVAGGARHSLALTAQCQVFSWGSNKSGQLGQLSSSSTVPQQIRMSDGIRVWDVGAGNGHTLLLADGDCFQPILYYSGEQLTEEGPTGTYTQTPTLLPFCMNMGYVSGIFVGGPCCMALADQNTTGFIATLHELCASERRFYCRLGAVKSQILRPLLSWKRVRESLGPSFLLLQALAGSFSRLCHLTGQHAVSLTHFLQGGRDVRGLAVLKHSSFFLDSYREYYSSLGDFLVMGGFQALVKPSQDCFGKKLDVLRDLLEPQDEGAALGDLLLTLLFSPAQHLHQHSKMLLKLTTCFHVDTVEHQQLQDGCVMYENLALQLWKQRKEAEQTLAFWKSLPSRAAEPLRKPTRRLVRVSGNKSLTLQNAGRFSVNRFILFNDVLVHTQFSAHHVHPLATLWAEPVSDESAGAFGLKLTTPEETFTVLASSPVEKADWLRSISQAVENLLGGDPDQRAEPRMSRTARYTFVKEGRLRDAVYDGRWLCGRPHGRGTMKWPDGRVYTGMFKNGLEDGFGDHVTPNKTFNRSDRYQGHWKEGRMHGFGTYRYASGDVYEGSFQENQRHGHGMLSSGKRSCSSSVFVGHWQRDRKCGYGVHDDITRGEKYMGQWLDDQREGSGVVVTQLGLYYEGAFSSNKMMGPGLLLADDDTAYVGDLAEDWTLNGKGTLFLLNGDWMEGIFVGPWGSGLKVVATYVKAADSEKNHSRTYVLGSLAVPAELKWCAVFEECWRRLGCDSPGQGDCSRAWENIAVSLTNRPEPLSRSQHMTLESLEFIPQHSSPMSPDAYDKIRRYLTKACDTPLHPLGWLLETLVTVYRITYVGVGSSQRLLRQAVDELHSYISRFFQLLRFLFPSLPDDGAFIPEQPSAEHSFSASVDSGHSESPERGLLVSSSSLLLPVLLPRLYPPLFTLYALEREREEELYWDHVLRLNQHPDLALLDFLGVKRRFWPETISVLGEQKKVLPCTTNACFTTAVETLQQISTAFTPSDKLLLLHRTFEELTQEARLLLKQSFLWSMDDLFPLFLYVVLRARIRCLGSEVNLIEDLMDPHLQHGELGHMVTTLKACYVHIHREKVL</sequence>
<reference evidence="6 7" key="1">
    <citation type="submission" date="2020-06" db="EMBL/GenBank/DDBJ databases">
        <authorList>
            <consortium name="Wellcome Sanger Institute Data Sharing"/>
        </authorList>
    </citation>
    <scope>NUCLEOTIDE SEQUENCE [LARGE SCALE GENOMIC DNA]</scope>
</reference>
<dbReference type="PROSITE" id="PS51205">
    <property type="entry name" value="VPS9"/>
    <property type="match status" value="1"/>
</dbReference>
<dbReference type="GO" id="GO:0005737">
    <property type="term" value="C:cytoplasm"/>
    <property type="evidence" value="ECO:0007669"/>
    <property type="project" value="TreeGrafter"/>
</dbReference>
<gene>
    <name evidence="6" type="primary">als2a</name>
</gene>
<dbReference type="GeneTree" id="ENSGT00940000155861"/>
<dbReference type="PROSITE" id="PS00626">
    <property type="entry name" value="RCC1_2"/>
    <property type="match status" value="3"/>
</dbReference>
<dbReference type="Pfam" id="PF02493">
    <property type="entry name" value="MORN"/>
    <property type="match status" value="7"/>
</dbReference>
<dbReference type="Pfam" id="PF25383">
    <property type="entry name" value="PH_alsin"/>
    <property type="match status" value="1"/>
</dbReference>
<dbReference type="InterPro" id="IPR051984">
    <property type="entry name" value="Alsin"/>
</dbReference>
<dbReference type="GeneID" id="114796675"/>
<dbReference type="InterPro" id="IPR035899">
    <property type="entry name" value="DBL_dom_sf"/>
</dbReference>
<feature type="compositionally biased region" description="Polar residues" evidence="4">
    <location>
        <begin position="309"/>
        <end position="322"/>
    </location>
</feature>
<dbReference type="GO" id="GO:0031267">
    <property type="term" value="F:small GTPase binding"/>
    <property type="evidence" value="ECO:0007669"/>
    <property type="project" value="TreeGrafter"/>
</dbReference>
<proteinExistence type="predicted"/>
<reference evidence="6" key="3">
    <citation type="submission" date="2025-09" db="UniProtKB">
        <authorList>
            <consortium name="Ensembl"/>
        </authorList>
    </citation>
    <scope>IDENTIFICATION</scope>
</reference>
<dbReference type="CDD" id="cd13269">
    <property type="entry name" value="PH_alsin"/>
    <property type="match status" value="1"/>
</dbReference>
<dbReference type="Gene3D" id="1.20.1050.80">
    <property type="entry name" value="VPS9 domain"/>
    <property type="match status" value="1"/>
</dbReference>
<evidence type="ECO:0000313" key="6">
    <source>
        <dbReference type="Ensembl" id="ENSDCDP00010016344.1"/>
    </source>
</evidence>
<dbReference type="InterPro" id="IPR037191">
    <property type="entry name" value="VPS9_dom_sf"/>
</dbReference>
<dbReference type="SUPFAM" id="SSF82185">
    <property type="entry name" value="Histone H3 K4-specific methyltransferase SET7/9 N-terminal domain"/>
    <property type="match status" value="2"/>
</dbReference>
<evidence type="ECO:0000313" key="7">
    <source>
        <dbReference type="Proteomes" id="UP000694580"/>
    </source>
</evidence>
<dbReference type="Gene3D" id="2.30.29.30">
    <property type="entry name" value="Pleckstrin-homology domain (PH domain)/Phosphotyrosine-binding domain (PTB)"/>
    <property type="match status" value="1"/>
</dbReference>
<dbReference type="InterPro" id="IPR003409">
    <property type="entry name" value="MORN"/>
</dbReference>
<dbReference type="Pfam" id="PF02204">
    <property type="entry name" value="VPS9"/>
    <property type="match status" value="1"/>
</dbReference>
<dbReference type="PROSITE" id="PS50012">
    <property type="entry name" value="RCC1_3"/>
    <property type="match status" value="4"/>
</dbReference>
<feature type="repeat" description="RCC1" evidence="3">
    <location>
        <begin position="567"/>
        <end position="617"/>
    </location>
</feature>
<dbReference type="InterPro" id="IPR000408">
    <property type="entry name" value="Reg_chr_condens"/>
</dbReference>
<evidence type="ECO:0000256" key="4">
    <source>
        <dbReference type="SAM" id="MobiDB-lite"/>
    </source>
</evidence>
<dbReference type="RefSeq" id="XP_028846916.1">
    <property type="nucleotide sequence ID" value="XM_028991083.1"/>
</dbReference>
<dbReference type="Proteomes" id="UP000694580">
    <property type="component" value="Chromosome 9"/>
</dbReference>
<feature type="repeat" description="RCC1" evidence="3">
    <location>
        <begin position="104"/>
        <end position="162"/>
    </location>
</feature>
<protein>
    <recommendedName>
        <fullName evidence="5">VPS9 domain-containing protein</fullName>
    </recommendedName>
</protein>
<dbReference type="Pfam" id="PF25582">
    <property type="entry name" value="DH_Alsin"/>
    <property type="match status" value="1"/>
</dbReference>
<evidence type="ECO:0000256" key="3">
    <source>
        <dbReference type="PROSITE-ProRule" id="PRU00235"/>
    </source>
</evidence>
<dbReference type="InterPro" id="IPR057248">
    <property type="entry name" value="Alsin-like_PH"/>
</dbReference>
<evidence type="ECO:0000256" key="1">
    <source>
        <dbReference type="ARBA" id="ARBA00022658"/>
    </source>
</evidence>
<dbReference type="GO" id="GO:0005813">
    <property type="term" value="C:centrosome"/>
    <property type="evidence" value="ECO:0007669"/>
    <property type="project" value="TreeGrafter"/>
</dbReference>
<feature type="repeat" description="RCC1" evidence="3">
    <location>
        <begin position="515"/>
        <end position="566"/>
    </location>
</feature>
<dbReference type="InterPro" id="IPR011993">
    <property type="entry name" value="PH-like_dom_sf"/>
</dbReference>
<dbReference type="InterPro" id="IPR059093">
    <property type="entry name" value="HA_Alsin"/>
</dbReference>
<feature type="compositionally biased region" description="Polar residues" evidence="4">
    <location>
        <begin position="275"/>
        <end position="293"/>
    </location>
</feature>
<organism evidence="6 7">
    <name type="scientific">Denticeps clupeoides</name>
    <name type="common">denticle herring</name>
    <dbReference type="NCBI Taxonomy" id="299321"/>
    <lineage>
        <taxon>Eukaryota</taxon>
        <taxon>Metazoa</taxon>
        <taxon>Chordata</taxon>
        <taxon>Craniata</taxon>
        <taxon>Vertebrata</taxon>
        <taxon>Euteleostomi</taxon>
        <taxon>Actinopterygii</taxon>
        <taxon>Neopterygii</taxon>
        <taxon>Teleostei</taxon>
        <taxon>Clupei</taxon>
        <taxon>Clupeiformes</taxon>
        <taxon>Denticipitoidei</taxon>
        <taxon>Denticipitidae</taxon>
        <taxon>Denticeps</taxon>
    </lineage>
</organism>
<dbReference type="GO" id="GO:0005085">
    <property type="term" value="F:guanyl-nucleotide exchange factor activity"/>
    <property type="evidence" value="ECO:0007669"/>
    <property type="project" value="UniProtKB-KW"/>
</dbReference>
<dbReference type="Pfam" id="PF00415">
    <property type="entry name" value="RCC1"/>
    <property type="match status" value="4"/>
</dbReference>
<dbReference type="PANTHER" id="PTHR46089">
    <property type="entry name" value="ALSIN HOMOLOG"/>
    <property type="match status" value="1"/>
</dbReference>
<feature type="domain" description="VPS9" evidence="5">
    <location>
        <begin position="1477"/>
        <end position="1621"/>
    </location>
</feature>
<dbReference type="SUPFAM" id="SSF48065">
    <property type="entry name" value="DBL homology domain (DH-domain)"/>
    <property type="match status" value="1"/>
</dbReference>
<dbReference type="GO" id="GO:0030425">
    <property type="term" value="C:dendrite"/>
    <property type="evidence" value="ECO:0007669"/>
    <property type="project" value="TreeGrafter"/>
</dbReference>
<dbReference type="GO" id="GO:0016197">
    <property type="term" value="P:endosomal transport"/>
    <property type="evidence" value="ECO:0007669"/>
    <property type="project" value="TreeGrafter"/>
</dbReference>
<dbReference type="Pfam" id="PF26202">
    <property type="entry name" value="HA_Alsin"/>
    <property type="match status" value="1"/>
</dbReference>
<feature type="repeat" description="RCC1" evidence="3">
    <location>
        <begin position="163"/>
        <end position="213"/>
    </location>
</feature>
<dbReference type="SMART" id="SM00698">
    <property type="entry name" value="MORN"/>
    <property type="match status" value="5"/>
</dbReference>
<keyword evidence="7" id="KW-1185">Reference proteome</keyword>
<reference evidence="6" key="2">
    <citation type="submission" date="2025-08" db="UniProtKB">
        <authorList>
            <consortium name="Ensembl"/>
        </authorList>
    </citation>
    <scope>IDENTIFICATION</scope>
</reference>
<dbReference type="SUPFAM" id="SSF50985">
    <property type="entry name" value="RCC1/BLIP-II"/>
    <property type="match status" value="2"/>
</dbReference>
<name>A0AAY4B5T1_9TELE</name>
<dbReference type="PANTHER" id="PTHR46089:SF3">
    <property type="entry name" value="ALSIN"/>
    <property type="match status" value="1"/>
</dbReference>
<dbReference type="InterPro" id="IPR003123">
    <property type="entry name" value="VPS9"/>
</dbReference>
<evidence type="ECO:0000259" key="5">
    <source>
        <dbReference type="PROSITE" id="PS51205"/>
    </source>
</evidence>
<dbReference type="Gene3D" id="1.20.900.10">
    <property type="entry name" value="Dbl homology (DH) domain"/>
    <property type="match status" value="1"/>
</dbReference>
<dbReference type="PRINTS" id="PR00633">
    <property type="entry name" value="RCCNDNSATION"/>
</dbReference>